<protein>
    <submittedName>
        <fullName evidence="1">Glycosyltransferase family 4 protein</fullName>
        <ecNumber evidence="1">2.4.-.-</ecNumber>
    </submittedName>
</protein>
<accession>A0ABV6B6G9</accession>
<reference evidence="1 2" key="1">
    <citation type="submission" date="2024-09" db="EMBL/GenBank/DDBJ databases">
        <authorList>
            <person name="Sun Q."/>
            <person name="Mori K."/>
        </authorList>
    </citation>
    <scope>NUCLEOTIDE SEQUENCE [LARGE SCALE GENOMIC DNA]</scope>
    <source>
        <strain evidence="1 2">JCM 13503</strain>
    </source>
</reference>
<dbReference type="RefSeq" id="WP_380017217.1">
    <property type="nucleotide sequence ID" value="NZ_JBHLYR010000086.1"/>
</dbReference>
<dbReference type="EMBL" id="JBHLYR010000086">
    <property type="protein sequence ID" value="MFB9995359.1"/>
    <property type="molecule type" value="Genomic_DNA"/>
</dbReference>
<sequence length="351" mass="39318">MKVLTLSPYPLAGPSPRYRLYAFQQPLRERGIELDIQPFLSPLSFRLRMNGAKNHPLALAQVATATVKRLWQSRTAQRRYDLIYVHRQTAPFAHEFFDEAFLKSNLPIVFDMDDAVFTQYPIDLLLRGSVAATVGNSYLGAYINLASALTEVTVMPTVVDTIRYTVHSKRQDQRRPIVGWIGTSTTFTQYLLPFLPGLVRVAQRFGADFQVIASLDVQARVEEIGAKFIPWSLETELADLQAFDIGVMPLQDDSYVRGKCAFKLIEYGAIGIPSVGSDIGANGEVIKHGITGYLAKDSDEFERYLADLLQRADLGRSMGIAARQVIEERFSLSSQVDTLEKVLRQAARKIP</sequence>
<keyword evidence="2" id="KW-1185">Reference proteome</keyword>
<dbReference type="CDD" id="cd03801">
    <property type="entry name" value="GT4_PimA-like"/>
    <property type="match status" value="1"/>
</dbReference>
<dbReference type="Gene3D" id="3.40.50.2000">
    <property type="entry name" value="Glycogen Phosphorylase B"/>
    <property type="match status" value="2"/>
</dbReference>
<dbReference type="GO" id="GO:0016757">
    <property type="term" value="F:glycosyltransferase activity"/>
    <property type="evidence" value="ECO:0007669"/>
    <property type="project" value="UniProtKB-KW"/>
</dbReference>
<name>A0ABV6B6G9_9DEIO</name>
<keyword evidence="1" id="KW-0328">Glycosyltransferase</keyword>
<dbReference type="Proteomes" id="UP001589733">
    <property type="component" value="Unassembled WGS sequence"/>
</dbReference>
<dbReference type="PANTHER" id="PTHR12526">
    <property type="entry name" value="GLYCOSYLTRANSFERASE"/>
    <property type="match status" value="1"/>
</dbReference>
<dbReference type="Pfam" id="PF13692">
    <property type="entry name" value="Glyco_trans_1_4"/>
    <property type="match status" value="1"/>
</dbReference>
<comment type="caution">
    <text evidence="1">The sequence shown here is derived from an EMBL/GenBank/DDBJ whole genome shotgun (WGS) entry which is preliminary data.</text>
</comment>
<proteinExistence type="predicted"/>
<keyword evidence="1" id="KW-0808">Transferase</keyword>
<evidence type="ECO:0000313" key="2">
    <source>
        <dbReference type="Proteomes" id="UP001589733"/>
    </source>
</evidence>
<dbReference type="SUPFAM" id="SSF53756">
    <property type="entry name" value="UDP-Glycosyltransferase/glycogen phosphorylase"/>
    <property type="match status" value="1"/>
</dbReference>
<gene>
    <name evidence="1" type="ORF">ACFFLM_25795</name>
</gene>
<dbReference type="EC" id="2.4.-.-" evidence="1"/>
<organism evidence="1 2">
    <name type="scientific">Deinococcus oregonensis</name>
    <dbReference type="NCBI Taxonomy" id="1805970"/>
    <lineage>
        <taxon>Bacteria</taxon>
        <taxon>Thermotogati</taxon>
        <taxon>Deinococcota</taxon>
        <taxon>Deinococci</taxon>
        <taxon>Deinococcales</taxon>
        <taxon>Deinococcaceae</taxon>
        <taxon>Deinococcus</taxon>
    </lineage>
</organism>
<evidence type="ECO:0000313" key="1">
    <source>
        <dbReference type="EMBL" id="MFB9995359.1"/>
    </source>
</evidence>